<dbReference type="CDD" id="cd10789">
    <property type="entry name" value="GH38N_AMII_ER_cytosolic"/>
    <property type="match status" value="1"/>
</dbReference>
<dbReference type="InterPro" id="IPR011330">
    <property type="entry name" value="Glyco_hydro/deAcase_b/a-brl"/>
</dbReference>
<comment type="caution">
    <text evidence="7">The sequence shown here is derived from an EMBL/GenBank/DDBJ whole genome shotgun (WGS) entry which is preliminary data.</text>
</comment>
<evidence type="ECO:0000256" key="1">
    <source>
        <dbReference type="ARBA" id="ARBA00009792"/>
    </source>
</evidence>
<feature type="coiled-coil region" evidence="5">
    <location>
        <begin position="608"/>
        <end position="635"/>
    </location>
</feature>
<dbReference type="PANTHER" id="PTHR46017">
    <property type="entry name" value="ALPHA-MANNOSIDASE 2C1"/>
    <property type="match status" value="1"/>
</dbReference>
<keyword evidence="5" id="KW-0175">Coiled coil</keyword>
<dbReference type="SUPFAM" id="SSF88688">
    <property type="entry name" value="Families 57/38 glycoside transferase middle domain"/>
    <property type="match status" value="1"/>
</dbReference>
<protein>
    <submittedName>
        <fullName evidence="7">Alpha-mannosidase</fullName>
    </submittedName>
</protein>
<dbReference type="InterPro" id="IPR028995">
    <property type="entry name" value="Glyco_hydro_57/38_cen_sf"/>
</dbReference>
<dbReference type="InterPro" id="IPR015341">
    <property type="entry name" value="Glyco_hydro_38_cen"/>
</dbReference>
<evidence type="ECO:0000256" key="4">
    <source>
        <dbReference type="ARBA" id="ARBA00023295"/>
    </source>
</evidence>
<dbReference type="GO" id="GO:0046872">
    <property type="term" value="F:metal ion binding"/>
    <property type="evidence" value="ECO:0007669"/>
    <property type="project" value="UniProtKB-KW"/>
</dbReference>
<name>A0A9D2RN59_9MICO</name>
<organism evidence="7 8">
    <name type="scientific">Candidatus Brachybacterium merdavium</name>
    <dbReference type="NCBI Taxonomy" id="2838513"/>
    <lineage>
        <taxon>Bacteria</taxon>
        <taxon>Bacillati</taxon>
        <taxon>Actinomycetota</taxon>
        <taxon>Actinomycetes</taxon>
        <taxon>Micrococcales</taxon>
        <taxon>Dermabacteraceae</taxon>
        <taxon>Brachybacterium</taxon>
    </lineage>
</organism>
<dbReference type="GO" id="GO:0004559">
    <property type="term" value="F:alpha-mannosidase activity"/>
    <property type="evidence" value="ECO:0007669"/>
    <property type="project" value="InterPro"/>
</dbReference>
<keyword evidence="3" id="KW-0378">Hydrolase</keyword>
<dbReference type="SUPFAM" id="SSF88713">
    <property type="entry name" value="Glycoside hydrolase/deacetylase"/>
    <property type="match status" value="1"/>
</dbReference>
<evidence type="ECO:0000259" key="6">
    <source>
        <dbReference type="SMART" id="SM00872"/>
    </source>
</evidence>
<dbReference type="Gene3D" id="3.20.110.10">
    <property type="entry name" value="Glycoside hydrolase 38, N terminal domain"/>
    <property type="match status" value="1"/>
</dbReference>
<dbReference type="Pfam" id="PF07748">
    <property type="entry name" value="Glyco_hydro_38C"/>
    <property type="match status" value="1"/>
</dbReference>
<dbReference type="Proteomes" id="UP000823823">
    <property type="component" value="Unassembled WGS sequence"/>
</dbReference>
<dbReference type="InterPro" id="IPR041147">
    <property type="entry name" value="GH38_C"/>
</dbReference>
<reference evidence="7" key="2">
    <citation type="submission" date="2021-04" db="EMBL/GenBank/DDBJ databases">
        <authorList>
            <person name="Gilroy R."/>
        </authorList>
    </citation>
    <scope>NUCLEOTIDE SEQUENCE</scope>
    <source>
        <strain evidence="7">ChiHjej13B12-24818</strain>
    </source>
</reference>
<keyword evidence="2" id="KW-0479">Metal-binding</keyword>
<dbReference type="AlphaFoldDB" id="A0A9D2RN59"/>
<feature type="domain" description="Glycoside hydrolase family 38 central" evidence="6">
    <location>
        <begin position="537"/>
        <end position="615"/>
    </location>
</feature>
<dbReference type="FunFam" id="3.20.110.10:FF:000002">
    <property type="entry name" value="alpha-mannosidase 2C1 isoform X1"/>
    <property type="match status" value="1"/>
</dbReference>
<dbReference type="Pfam" id="PF09261">
    <property type="entry name" value="Alpha-mann_mid"/>
    <property type="match status" value="1"/>
</dbReference>
<reference evidence="7" key="1">
    <citation type="journal article" date="2021" name="PeerJ">
        <title>Extensive microbial diversity within the chicken gut microbiome revealed by metagenomics and culture.</title>
        <authorList>
            <person name="Gilroy R."/>
            <person name="Ravi A."/>
            <person name="Getino M."/>
            <person name="Pursley I."/>
            <person name="Horton D.L."/>
            <person name="Alikhan N.F."/>
            <person name="Baker D."/>
            <person name="Gharbi K."/>
            <person name="Hall N."/>
            <person name="Watson M."/>
            <person name="Adriaenssens E.M."/>
            <person name="Foster-Nyarko E."/>
            <person name="Jarju S."/>
            <person name="Secka A."/>
            <person name="Antonio M."/>
            <person name="Oren A."/>
            <person name="Chaudhuri R.R."/>
            <person name="La Ragione R."/>
            <person name="Hildebrand F."/>
            <person name="Pallen M.J."/>
        </authorList>
    </citation>
    <scope>NUCLEOTIDE SEQUENCE</scope>
    <source>
        <strain evidence="7">ChiHjej13B12-24818</strain>
    </source>
</reference>
<sequence>MHTHPQFAVERLERVVRDRIAPAVHTQIAPVALTAWRVDGDGEPVPAAHALGLDPLPGRDAPVYEPFEIGSTWGPAWSTTWFRVEGSVPLDAPEIVELTMDLGWEDHSVGGHGEALAYRPDGSPIKALHPRHGYLRLRGPGAAPDLVADDGSFVLYLEAAANPLVLGLPPFVVTDVGEKESAKSFRHYELRSASVCAFDQVMWELVRDLEVAGGLLAELSDHSTRYWRLVEAIDRALDSFDDADPASAATARHQLKDVLDAPAHATAHQVSAVGHAHIDSAWLWPLRETRRKVARTVSNVLALMDEDPQFVYAMSSAQQFAWLEQDQPELFAQVKQRVAEGRFLPVGGMWVESDAVMPTGESLIRQFLLGMTYFRERFGVEPDGVWLPDSFGYSGALPQLARRTGFDWFLTQKISWNDTNTFPHHSFDWEGIDGTRIFTHFPPAETYAAEVSQAELAHAERTFRDKMRSSHSLLLFGYGDGGGGPTREMLGRAHRAESLEGSPAVQLRDPSTFFEMAEEEYRHNGGAPVWAGELYLELHRGTFTSQLAMKQGNRRSEALLRTVEHLWAIAAVETGAAVPHHELTEIWEAVLLHQFHDILPGSSIAWVHREASATYQDLEQRLRDLADRAVELLADDEQPTAAARLAPRGDGTWQHRAVAETAVGARSASTATTSSPLVLTEGTTHTLDNGRLRAVIDEYGHVISLRDLGSDRELVPAGQKLGALELFRDQPVRWDAWDVDRHVLGVCADFDSTRPVVSVHAAAPGESGGAGRTGDERVTVEHTRAESSFCVEYRLQPDAAALEIVVDVDWHEREHLLKIALPLDIHTRTARYETQYGHVERSVTANTSWDEAQYEVSQHRFVHLQEPGYGVGVVNDSSYGLDVRAIAGGTVVRPSLLRGARFPDPGSDLGRHRMAYAVVAGDLAATIDAAYEVNAPVLELPEIEPLLELDLTEGTAAVDWIKLAEDGSGDVIVRIAELAGGRAQGRVRPAAVLAGREVVETDLLERPVGARGDRPAEALPRGLEQDGPLQSARIVLRPFQLLTMRIQRPSDDS</sequence>
<dbReference type="GO" id="GO:0006013">
    <property type="term" value="P:mannose metabolic process"/>
    <property type="evidence" value="ECO:0007669"/>
    <property type="project" value="InterPro"/>
</dbReference>
<evidence type="ECO:0000256" key="2">
    <source>
        <dbReference type="ARBA" id="ARBA00022723"/>
    </source>
</evidence>
<evidence type="ECO:0000256" key="5">
    <source>
        <dbReference type="SAM" id="Coils"/>
    </source>
</evidence>
<dbReference type="Gene3D" id="1.20.1270.50">
    <property type="entry name" value="Glycoside hydrolase family 38, central domain"/>
    <property type="match status" value="1"/>
</dbReference>
<dbReference type="SUPFAM" id="SSF74650">
    <property type="entry name" value="Galactose mutarotase-like"/>
    <property type="match status" value="1"/>
</dbReference>
<dbReference type="InterPro" id="IPR011682">
    <property type="entry name" value="Glyco_hydro_38_C"/>
</dbReference>
<dbReference type="FunFam" id="1.20.1270.50:FF:000004">
    <property type="entry name" value="alpha-mannosidase 2C1 isoform X1"/>
    <property type="match status" value="1"/>
</dbReference>
<evidence type="ECO:0000313" key="8">
    <source>
        <dbReference type="Proteomes" id="UP000823823"/>
    </source>
</evidence>
<dbReference type="SMART" id="SM00872">
    <property type="entry name" value="Alpha-mann_mid"/>
    <property type="match status" value="1"/>
</dbReference>
<dbReference type="InterPro" id="IPR000602">
    <property type="entry name" value="Glyco_hydro_38_N"/>
</dbReference>
<dbReference type="Pfam" id="PF17677">
    <property type="entry name" value="Glyco_hydro38C2"/>
    <property type="match status" value="1"/>
</dbReference>
<dbReference type="EMBL" id="DWZH01000022">
    <property type="protein sequence ID" value="HJB09503.1"/>
    <property type="molecule type" value="Genomic_DNA"/>
</dbReference>
<dbReference type="Pfam" id="PF01074">
    <property type="entry name" value="Glyco_hydro_38N"/>
    <property type="match status" value="1"/>
</dbReference>
<dbReference type="Gene3D" id="2.70.98.30">
    <property type="entry name" value="Golgi alpha-mannosidase II, domain 4"/>
    <property type="match status" value="1"/>
</dbReference>
<keyword evidence="4" id="KW-0326">Glycosidase</keyword>
<dbReference type="GO" id="GO:0009313">
    <property type="term" value="P:oligosaccharide catabolic process"/>
    <property type="evidence" value="ECO:0007669"/>
    <property type="project" value="TreeGrafter"/>
</dbReference>
<proteinExistence type="inferred from homology"/>
<comment type="similarity">
    <text evidence="1">Belongs to the glycosyl hydrolase 38 family.</text>
</comment>
<accession>A0A9D2RN59</accession>
<evidence type="ECO:0000256" key="3">
    <source>
        <dbReference type="ARBA" id="ARBA00022801"/>
    </source>
</evidence>
<dbReference type="InterPro" id="IPR037094">
    <property type="entry name" value="Glyco_hydro_38_cen_sf"/>
</dbReference>
<dbReference type="InterPro" id="IPR011013">
    <property type="entry name" value="Gal_mutarotase_sf_dom"/>
</dbReference>
<dbReference type="InterPro" id="IPR027291">
    <property type="entry name" value="Glyco_hydro_38_N_sf"/>
</dbReference>
<evidence type="ECO:0000313" key="7">
    <source>
        <dbReference type="EMBL" id="HJB09503.1"/>
    </source>
</evidence>
<dbReference type="GO" id="GO:0030246">
    <property type="term" value="F:carbohydrate binding"/>
    <property type="evidence" value="ECO:0007669"/>
    <property type="project" value="InterPro"/>
</dbReference>
<dbReference type="InterPro" id="IPR054723">
    <property type="entry name" value="Ams1-like_N"/>
</dbReference>
<dbReference type="Pfam" id="PF22907">
    <property type="entry name" value="Ams1-like_1st"/>
    <property type="match status" value="1"/>
</dbReference>
<gene>
    <name evidence="7" type="ORF">H9786_03055</name>
</gene>
<dbReference type="PANTHER" id="PTHR46017:SF1">
    <property type="entry name" value="ALPHA-MANNOSIDASE 2C1"/>
    <property type="match status" value="1"/>
</dbReference>